<gene>
    <name evidence="1" type="ORF">GCM10023156_35930</name>
</gene>
<keyword evidence="2" id="KW-1185">Reference proteome</keyword>
<comment type="caution">
    <text evidence="1">The sequence shown here is derived from an EMBL/GenBank/DDBJ whole genome shotgun (WGS) entry which is preliminary data.</text>
</comment>
<accession>A0ABP8N192</accession>
<proteinExistence type="predicted"/>
<evidence type="ECO:0000313" key="1">
    <source>
        <dbReference type="EMBL" id="GAA4458172.1"/>
    </source>
</evidence>
<dbReference type="EMBL" id="BAABGA010000046">
    <property type="protein sequence ID" value="GAA4458172.1"/>
    <property type="molecule type" value="Genomic_DNA"/>
</dbReference>
<reference evidence="2" key="1">
    <citation type="journal article" date="2019" name="Int. J. Syst. Evol. Microbiol.">
        <title>The Global Catalogue of Microorganisms (GCM) 10K type strain sequencing project: providing services to taxonomists for standard genome sequencing and annotation.</title>
        <authorList>
            <consortium name="The Broad Institute Genomics Platform"/>
            <consortium name="The Broad Institute Genome Sequencing Center for Infectious Disease"/>
            <person name="Wu L."/>
            <person name="Ma J."/>
        </authorList>
    </citation>
    <scope>NUCLEOTIDE SEQUENCE [LARGE SCALE GENOMIC DNA]</scope>
    <source>
        <strain evidence="2">JCM 17759</strain>
    </source>
</reference>
<name>A0ABP8N192_9BACT</name>
<sequence>MWWGLAALVKATYQFNVTSPCAEISLQARFPTLPTQAGRVKKTLAPLQTVATYANKRVIGVPSL</sequence>
<organism evidence="1 2">
    <name type="scientific">Novipirellula rosea</name>
    <dbReference type="NCBI Taxonomy" id="1031540"/>
    <lineage>
        <taxon>Bacteria</taxon>
        <taxon>Pseudomonadati</taxon>
        <taxon>Planctomycetota</taxon>
        <taxon>Planctomycetia</taxon>
        <taxon>Pirellulales</taxon>
        <taxon>Pirellulaceae</taxon>
        <taxon>Novipirellula</taxon>
    </lineage>
</organism>
<dbReference type="Proteomes" id="UP001500840">
    <property type="component" value="Unassembled WGS sequence"/>
</dbReference>
<protein>
    <submittedName>
        <fullName evidence="1">Uncharacterized protein</fullName>
    </submittedName>
</protein>
<evidence type="ECO:0000313" key="2">
    <source>
        <dbReference type="Proteomes" id="UP001500840"/>
    </source>
</evidence>